<dbReference type="InterPro" id="IPR034768">
    <property type="entry name" value="4FE4S_WBL"/>
</dbReference>
<keyword evidence="6 11" id="KW-0411">Iron-sulfur</keyword>
<feature type="domain" description="4Fe-4S Wbl-type" evidence="13">
    <location>
        <begin position="14"/>
        <end position="70"/>
    </location>
</feature>
<dbReference type="GO" id="GO:0047134">
    <property type="term" value="F:protein-disulfide reductase [NAD(P)H] activity"/>
    <property type="evidence" value="ECO:0007669"/>
    <property type="project" value="TreeGrafter"/>
</dbReference>
<evidence type="ECO:0000313" key="15">
    <source>
        <dbReference type="Proteomes" id="UP000186785"/>
    </source>
</evidence>
<dbReference type="GO" id="GO:0003677">
    <property type="term" value="F:DNA binding"/>
    <property type="evidence" value="ECO:0007669"/>
    <property type="project" value="UniProtKB-UniRule"/>
</dbReference>
<evidence type="ECO:0000256" key="9">
    <source>
        <dbReference type="ARBA" id="ARBA00023157"/>
    </source>
</evidence>
<evidence type="ECO:0000256" key="1">
    <source>
        <dbReference type="ARBA" id="ARBA00004496"/>
    </source>
</evidence>
<dbReference type="OrthoDB" id="4228525at2"/>
<keyword evidence="11" id="KW-0963">Cytoplasm</keyword>
<proteinExistence type="inferred from homology"/>
<keyword evidence="7 11" id="KW-0805">Transcription regulation</keyword>
<evidence type="ECO:0000256" key="10">
    <source>
        <dbReference type="ARBA" id="ARBA00023163"/>
    </source>
</evidence>
<dbReference type="GO" id="GO:0045454">
    <property type="term" value="P:cell redox homeostasis"/>
    <property type="evidence" value="ECO:0007669"/>
    <property type="project" value="TreeGrafter"/>
</dbReference>
<dbReference type="GO" id="GO:0045892">
    <property type="term" value="P:negative regulation of DNA-templated transcription"/>
    <property type="evidence" value="ECO:0007669"/>
    <property type="project" value="TreeGrafter"/>
</dbReference>
<evidence type="ECO:0000256" key="5">
    <source>
        <dbReference type="ARBA" id="ARBA00023004"/>
    </source>
</evidence>
<dbReference type="GO" id="GO:0046872">
    <property type="term" value="F:metal ion binding"/>
    <property type="evidence" value="ECO:0007669"/>
    <property type="project" value="UniProtKB-KW"/>
</dbReference>
<dbReference type="STRING" id="1921764.BSR28_01880"/>
<evidence type="ECO:0000256" key="6">
    <source>
        <dbReference type="ARBA" id="ARBA00023014"/>
    </source>
</evidence>
<sequence length="128" mass="15039">MNEPNARCWERYARCAPTHSDSLFANNAEQKAIREICFDCPVRMHCLAQALEEGMNYGVWGGLTERERRVLLRSQPEQSRWAEWLRRSDDPLARRLREPRDPAIYRFLRRGQNQKYTGSSSQPKNGID</sequence>
<dbReference type="Pfam" id="PF02467">
    <property type="entry name" value="Whib"/>
    <property type="match status" value="1"/>
</dbReference>
<comment type="subcellular location">
    <subcellularLocation>
        <location evidence="1 11">Cytoplasm</location>
    </subcellularLocation>
</comment>
<dbReference type="HAMAP" id="MF_01479">
    <property type="entry name" value="WhiB"/>
    <property type="match status" value="1"/>
</dbReference>
<comment type="caution">
    <text evidence="14">The sequence shown here is derived from an EMBL/GenBank/DDBJ whole genome shotgun (WGS) entry which is preliminary data.</text>
</comment>
<dbReference type="EMBL" id="MQSV01000001">
    <property type="protein sequence ID" value="OKL49501.1"/>
    <property type="molecule type" value="Genomic_DNA"/>
</dbReference>
<comment type="similarity">
    <text evidence="2 11">Belongs to the WhiB family.</text>
</comment>
<dbReference type="GO" id="GO:0035731">
    <property type="term" value="F:dinitrosyl-iron complex binding"/>
    <property type="evidence" value="ECO:0007669"/>
    <property type="project" value="UniProtKB-UniRule"/>
</dbReference>
<evidence type="ECO:0000256" key="7">
    <source>
        <dbReference type="ARBA" id="ARBA00023015"/>
    </source>
</evidence>
<dbReference type="InterPro" id="IPR003482">
    <property type="entry name" value="Whib"/>
</dbReference>
<feature type="binding site" evidence="11">
    <location>
        <position position="40"/>
    </location>
    <ligand>
        <name>[4Fe-4S] cluster</name>
        <dbReference type="ChEBI" id="CHEBI:49883"/>
    </ligand>
</feature>
<keyword evidence="10 11" id="KW-0804">Transcription</keyword>
<comment type="function">
    <text evidence="11">Acts as a transcriptional regulator. Probably redox-responsive. The apo- but not holo-form probably binds DNA.</text>
</comment>
<dbReference type="Proteomes" id="UP000186785">
    <property type="component" value="Unassembled WGS sequence"/>
</dbReference>
<evidence type="ECO:0000256" key="2">
    <source>
        <dbReference type="ARBA" id="ARBA00006597"/>
    </source>
</evidence>
<evidence type="ECO:0000256" key="12">
    <source>
        <dbReference type="SAM" id="MobiDB-lite"/>
    </source>
</evidence>
<evidence type="ECO:0000256" key="8">
    <source>
        <dbReference type="ARBA" id="ARBA00023125"/>
    </source>
</evidence>
<dbReference type="GO" id="GO:0005737">
    <property type="term" value="C:cytoplasm"/>
    <property type="evidence" value="ECO:0007669"/>
    <property type="project" value="UniProtKB-SubCell"/>
</dbReference>
<evidence type="ECO:0000256" key="4">
    <source>
        <dbReference type="ARBA" id="ARBA00022723"/>
    </source>
</evidence>
<dbReference type="PROSITE" id="PS51674">
    <property type="entry name" value="4FE4S_WBL"/>
    <property type="match status" value="1"/>
</dbReference>
<feature type="binding site" evidence="11">
    <location>
        <position position="37"/>
    </location>
    <ligand>
        <name>[4Fe-4S] cluster</name>
        <dbReference type="ChEBI" id="CHEBI:49883"/>
    </ligand>
</feature>
<evidence type="ECO:0000256" key="3">
    <source>
        <dbReference type="ARBA" id="ARBA00022485"/>
    </source>
</evidence>
<dbReference type="RefSeq" id="WP_073708391.1">
    <property type="nucleotide sequence ID" value="NZ_MQSU01000001.1"/>
</dbReference>
<feature type="region of interest" description="Disordered" evidence="12">
    <location>
        <begin position="109"/>
        <end position="128"/>
    </location>
</feature>
<reference evidence="14 15" key="1">
    <citation type="submission" date="2016-11" db="EMBL/GenBank/DDBJ databases">
        <title>Actinomyces gypaetusis sp. nov. isolated from the vulture Gypaetus barbatus in Qinghai Tibet Plateau China.</title>
        <authorList>
            <person name="Meng X."/>
        </authorList>
    </citation>
    <scope>NUCLEOTIDE SEQUENCE [LARGE SCALE GENOMIC DNA]</scope>
    <source>
        <strain evidence="14 15">VUL4_2</strain>
    </source>
</reference>
<dbReference type="GO" id="GO:0051539">
    <property type="term" value="F:4 iron, 4 sulfur cluster binding"/>
    <property type="evidence" value="ECO:0007669"/>
    <property type="project" value="UniProtKB-UniRule"/>
</dbReference>
<keyword evidence="15" id="KW-1185">Reference proteome</keyword>
<keyword evidence="9 11" id="KW-1015">Disulfide bond</keyword>
<evidence type="ECO:0000256" key="11">
    <source>
        <dbReference type="HAMAP-Rule" id="MF_01479"/>
    </source>
</evidence>
<evidence type="ECO:0000313" key="14">
    <source>
        <dbReference type="EMBL" id="OKL49501.1"/>
    </source>
</evidence>
<organism evidence="14 15">
    <name type="scientific">Boudabousia liubingyangii</name>
    <dbReference type="NCBI Taxonomy" id="1921764"/>
    <lineage>
        <taxon>Bacteria</taxon>
        <taxon>Bacillati</taxon>
        <taxon>Actinomycetota</taxon>
        <taxon>Actinomycetes</taxon>
        <taxon>Actinomycetales</taxon>
        <taxon>Actinomycetaceae</taxon>
        <taxon>Boudabousia</taxon>
    </lineage>
</organism>
<comment type="PTM">
    <text evidence="11">The Fe-S cluster can be nitrosylated by nitric oxide (NO).</text>
</comment>
<protein>
    <recommendedName>
        <fullName evidence="11">Transcriptional regulator WhiB</fullName>
    </recommendedName>
</protein>
<feature type="binding site" evidence="11">
    <location>
        <position position="15"/>
    </location>
    <ligand>
        <name>[4Fe-4S] cluster</name>
        <dbReference type="ChEBI" id="CHEBI:49883"/>
    </ligand>
</feature>
<feature type="binding site" evidence="11">
    <location>
        <position position="46"/>
    </location>
    <ligand>
        <name>[4Fe-4S] cluster</name>
        <dbReference type="ChEBI" id="CHEBI:49883"/>
    </ligand>
</feature>
<keyword evidence="3 11" id="KW-0004">4Fe-4S</keyword>
<comment type="PTM">
    <text evidence="11">Upon Fe-S cluster removal intramolecular disulfide bonds are formed.</text>
</comment>
<comment type="cofactor">
    <cofactor evidence="11">
        <name>[4Fe-4S] cluster</name>
        <dbReference type="ChEBI" id="CHEBI:49883"/>
    </cofactor>
    <text evidence="11">Binds 1 [4Fe-4S] cluster per subunit. Following nitrosylation of the [4Fe-4S] cluster binds 1 [4Fe-8(NO)] cluster per subunit.</text>
</comment>
<feature type="compositionally biased region" description="Polar residues" evidence="12">
    <location>
        <begin position="111"/>
        <end position="128"/>
    </location>
</feature>
<keyword evidence="4 11" id="KW-0479">Metal-binding</keyword>
<dbReference type="AlphaFoldDB" id="A0A1Q5PPI2"/>
<name>A0A1Q5PPI2_9ACTO</name>
<accession>A0A1Q5PPI2</accession>
<evidence type="ECO:0000259" key="13">
    <source>
        <dbReference type="PROSITE" id="PS51674"/>
    </source>
</evidence>
<keyword evidence="5 11" id="KW-0408">Iron</keyword>
<dbReference type="PANTHER" id="PTHR38839">
    <property type="entry name" value="TRANSCRIPTIONAL REGULATOR WHID-RELATED"/>
    <property type="match status" value="1"/>
</dbReference>
<keyword evidence="8 11" id="KW-0238">DNA-binding</keyword>
<gene>
    <name evidence="11" type="primary">whiB</name>
    <name evidence="14" type="ORF">BSR29_00630</name>
</gene>